<sequence length="237" mass="26598">MGSKMRKKEENETKKRQKSYSEALLALFFGRRIDWSGKAPVDCSEAGYGVDGTPYKEDPKTRDGILSYTYGQDFMTDGSSGPFKPFCLRKGPTILRRTPPYSAVRHIGIYSSYLSCTVRRRAALHGTVRHVSAVRRSAARSPAFEIPNYDLELAGVPLADVTSDLTDADLLPYSTWVETRWDRSWLKLFHKANPLWEATVFVFGLVYFQICLILGFCLYRTSGKLFAGAIGDQVAAL</sequence>
<evidence type="ECO:0000313" key="2">
    <source>
        <dbReference type="Proteomes" id="UP000887565"/>
    </source>
</evidence>
<evidence type="ECO:0000256" key="1">
    <source>
        <dbReference type="SAM" id="Phobius"/>
    </source>
</evidence>
<evidence type="ECO:0000313" key="3">
    <source>
        <dbReference type="WBParaSite" id="nRc.2.0.1.t17393-RA"/>
    </source>
</evidence>
<feature type="transmembrane region" description="Helical" evidence="1">
    <location>
        <begin position="195"/>
        <end position="216"/>
    </location>
</feature>
<dbReference type="WBParaSite" id="nRc.2.0.1.t17393-RA">
    <property type="protein sequence ID" value="nRc.2.0.1.t17393-RA"/>
    <property type="gene ID" value="nRc.2.0.1.g17393"/>
</dbReference>
<keyword evidence="1" id="KW-0812">Transmembrane</keyword>
<protein>
    <submittedName>
        <fullName evidence="3">Uncharacterized protein</fullName>
    </submittedName>
</protein>
<proteinExistence type="predicted"/>
<organism evidence="2 3">
    <name type="scientific">Romanomermis culicivorax</name>
    <name type="common">Nematode worm</name>
    <dbReference type="NCBI Taxonomy" id="13658"/>
    <lineage>
        <taxon>Eukaryota</taxon>
        <taxon>Metazoa</taxon>
        <taxon>Ecdysozoa</taxon>
        <taxon>Nematoda</taxon>
        <taxon>Enoplea</taxon>
        <taxon>Dorylaimia</taxon>
        <taxon>Mermithida</taxon>
        <taxon>Mermithoidea</taxon>
        <taxon>Mermithidae</taxon>
        <taxon>Romanomermis</taxon>
    </lineage>
</organism>
<accession>A0A915ITM5</accession>
<name>A0A915ITM5_ROMCU</name>
<dbReference type="AlphaFoldDB" id="A0A915ITM5"/>
<keyword evidence="1" id="KW-1133">Transmembrane helix</keyword>
<keyword evidence="1" id="KW-0472">Membrane</keyword>
<reference evidence="3" key="1">
    <citation type="submission" date="2022-11" db="UniProtKB">
        <authorList>
            <consortium name="WormBaseParasite"/>
        </authorList>
    </citation>
    <scope>IDENTIFICATION</scope>
</reference>
<keyword evidence="2" id="KW-1185">Reference proteome</keyword>
<dbReference type="Proteomes" id="UP000887565">
    <property type="component" value="Unplaced"/>
</dbReference>